<dbReference type="InterPro" id="IPR001870">
    <property type="entry name" value="B30.2/SPRY"/>
</dbReference>
<comment type="caution">
    <text evidence="11">The sequence shown here is derived from an EMBL/GenBank/DDBJ whole genome shotgun (WGS) entry which is preliminary data.</text>
</comment>
<comment type="subcellular location">
    <subcellularLocation>
        <location evidence="1">Endoplasmic reticulum membrane</location>
        <topology evidence="1">Single-pass membrane protein</topology>
    </subcellularLocation>
</comment>
<evidence type="ECO:0000256" key="4">
    <source>
        <dbReference type="ARBA" id="ARBA00022824"/>
    </source>
</evidence>
<evidence type="ECO:0000256" key="5">
    <source>
        <dbReference type="ARBA" id="ARBA00022989"/>
    </source>
</evidence>
<dbReference type="CDD" id="cd11709">
    <property type="entry name" value="SPRY"/>
    <property type="match status" value="1"/>
</dbReference>
<evidence type="ECO:0000256" key="3">
    <source>
        <dbReference type="ARBA" id="ARBA00022692"/>
    </source>
</evidence>
<evidence type="ECO:0000256" key="9">
    <source>
        <dbReference type="SAM" id="MobiDB-lite"/>
    </source>
</evidence>
<feature type="compositionally biased region" description="Low complexity" evidence="9">
    <location>
        <begin position="664"/>
        <end position="687"/>
    </location>
</feature>
<keyword evidence="7" id="KW-0143">Chaperone</keyword>
<evidence type="ECO:0000313" key="11">
    <source>
        <dbReference type="EMBL" id="KAA6398571.1"/>
    </source>
</evidence>
<protein>
    <recommendedName>
        <fullName evidence="10">B30.2/SPRY domain-containing protein</fullName>
    </recommendedName>
</protein>
<keyword evidence="6" id="KW-0472">Membrane</keyword>
<feature type="region of interest" description="Disordered" evidence="9">
    <location>
        <begin position="439"/>
        <end position="493"/>
    </location>
</feature>
<dbReference type="InterPro" id="IPR003877">
    <property type="entry name" value="SPRY_dom"/>
</dbReference>
<feature type="region of interest" description="Disordered" evidence="9">
    <location>
        <begin position="1328"/>
        <end position="1358"/>
    </location>
</feature>
<organism evidence="11 12">
    <name type="scientific">Streblomastix strix</name>
    <dbReference type="NCBI Taxonomy" id="222440"/>
    <lineage>
        <taxon>Eukaryota</taxon>
        <taxon>Metamonada</taxon>
        <taxon>Preaxostyla</taxon>
        <taxon>Oxymonadida</taxon>
        <taxon>Streblomastigidae</taxon>
        <taxon>Streblomastix</taxon>
    </lineage>
</organism>
<evidence type="ECO:0000313" key="12">
    <source>
        <dbReference type="Proteomes" id="UP000324800"/>
    </source>
</evidence>
<proteinExistence type="inferred from homology"/>
<evidence type="ECO:0000256" key="6">
    <source>
        <dbReference type="ARBA" id="ARBA00023136"/>
    </source>
</evidence>
<dbReference type="InterPro" id="IPR001580">
    <property type="entry name" value="Calret/calnex"/>
</dbReference>
<dbReference type="GO" id="GO:0005789">
    <property type="term" value="C:endoplasmic reticulum membrane"/>
    <property type="evidence" value="ECO:0007669"/>
    <property type="project" value="UniProtKB-SubCell"/>
</dbReference>
<sequence length="1436" mass="161613">MISKRKLSLGTQCITRRIAVKDIPEAVTFLNTENENEKKEFSNFLLELLFTDDKASSAIYNSDAIFYSILTLTQGKDYCSKLQSLVLLLAGTLGVSQNADEMITELSIPILIKVSSETIGKRDKISMQALKSLCGIMQKNNSESTKDTMLRSGIVSLFVQHLTEHESPEAPQVQDGDVIKQQNENVGSEARKLSLEGTLWLCRAGADKELLTDLIEPIKSVAIDPEEVDREQAVRLSIEEEDVFGLQSGLKHGNPIDEDNKLKARAILAKYLEPKKKKSIDLNSEEVDDIDDNDLKDIIFKLANPKSEVVIPALTQLTKYATKFPTLPHLSQLVGIEILHYLYFLVLSPVSELIRQSCFLIKTIVGPQGKSDKFKSKSSSFRMVSDSEQRAIADRQRRTHIGLVIDGHIFEKLLEILRIYFQGVDQQLSNERDEILGIEGITRKRDHSQSPNRSGKTGQQRQSPISKRTNKQNKHSSPQTLQSSSSSSSNQISPLQPLLVRNAATLGIIEAENVMSVVQQMLLGADYQLTSTMVSLGCIETLSMLFQMMVNAIEISGSQTSGDTESETLNSKKDNDYDQDTYQKIAQSSFKVLSIHSYLLKMGCRSIECVSVQGAREAPIYGENQFKEETDNFVVIHKLLSLFRHYSPLSDSSSRINVINTQNPAQKSTSPASKSKSSKKGNNQTGKGIQVVAQYPTGLCPSSNTCTSITQSCANAVFCINGYDLLPKQAEIIIPSLMAKLRLENKELGNELQSTSRNSGGSQNDDNLEADRNSLSTISMLACTALSFLNPTDVEYKVNFIAPHPQLAIADGASIRIIDNNDTTVYIDKIIDSGIWRCDLKLSTGERGQNSVGIFRSSFLIPYSYPLGLDSESVSFDAYRGYCKQRGVTSAYMQKWGQGDIIGIELNMGNRTIHFFVNGELMPVAYRNIPSRVRIAAHFLTSESEGKYQCISQFFQCAFSSEEQQHRFDTYFYEPFEEDSLGKQWIITNNEKFNGTWTIENMNDDVFSEFGTISKGLTTKTENSYSAISKRANFFIKGLPLIIQYQLKAQNIPFLCGGAYIKLLAEDYLQGEFDSNTGCSGSSKIHFILRLFHLNTSAQTEQQNKYFYTEHQLISSPPALLWEDQLSHIFTLVIRKNTDNITDEEDHSQVIKDTNKRLNKKPYLEFIILMDGEVLKRGRMINLPETNDDNKKQRKNLKGENGNGHHHKHENGQISEEQKIKNEQMMKQLMDLYSSFGGSDIMGNIGGDNLNKGNGNGMNNIGSQFPQIPQFGFNQLSSPYKSEFNPPIQPQLLIEDTESDEIDQISEQNEYEVSNERKETEIKIDIDQQTTQSLNEDENYDENEPEFIFDPNDKKPDDWDDNAPKLIMIEVEVEEEINQENIDEDNKEIINQLNNKNQNKNIKKEKKLIPNPKYKGTRFTSFASQNVISETKSARL</sequence>
<feature type="compositionally biased region" description="Acidic residues" evidence="9">
    <location>
        <begin position="1335"/>
        <end position="1347"/>
    </location>
</feature>
<keyword evidence="4" id="KW-0256">Endoplasmic reticulum</keyword>
<evidence type="ECO:0000259" key="10">
    <source>
        <dbReference type="PROSITE" id="PS50188"/>
    </source>
</evidence>
<dbReference type="InterPro" id="IPR016024">
    <property type="entry name" value="ARM-type_fold"/>
</dbReference>
<dbReference type="Gene3D" id="2.10.250.10">
    <property type="entry name" value="Calreticulin/calnexin, P domain"/>
    <property type="match status" value="1"/>
</dbReference>
<dbReference type="GO" id="GO:0006457">
    <property type="term" value="P:protein folding"/>
    <property type="evidence" value="ECO:0007669"/>
    <property type="project" value="InterPro"/>
</dbReference>
<dbReference type="PANTHER" id="PTHR11073:SF1">
    <property type="entry name" value="CALNEXIN 14D-RELATED"/>
    <property type="match status" value="1"/>
</dbReference>
<dbReference type="EMBL" id="SNRW01000928">
    <property type="protein sequence ID" value="KAA6398571.1"/>
    <property type="molecule type" value="Genomic_DNA"/>
</dbReference>
<feature type="region of interest" description="Disordered" evidence="9">
    <location>
        <begin position="660"/>
        <end position="687"/>
    </location>
</feature>
<keyword evidence="8" id="KW-0175">Coiled coil</keyword>
<dbReference type="Pfam" id="PF00622">
    <property type="entry name" value="SPRY"/>
    <property type="match status" value="1"/>
</dbReference>
<dbReference type="SMART" id="SM00449">
    <property type="entry name" value="SPRY"/>
    <property type="match status" value="1"/>
</dbReference>
<dbReference type="InterPro" id="IPR009033">
    <property type="entry name" value="Calreticulin/calnexin_P_dom_sf"/>
</dbReference>
<gene>
    <name evidence="11" type="ORF">EZS28_005900</name>
</gene>
<dbReference type="SUPFAM" id="SSF63887">
    <property type="entry name" value="P-domain of calnexin/calreticulin"/>
    <property type="match status" value="1"/>
</dbReference>
<dbReference type="InterPro" id="IPR013320">
    <property type="entry name" value="ConA-like_dom_sf"/>
</dbReference>
<keyword evidence="5" id="KW-1133">Transmembrane helix</keyword>
<feature type="compositionally biased region" description="Low complexity" evidence="9">
    <location>
        <begin position="476"/>
        <end position="493"/>
    </location>
</feature>
<dbReference type="GO" id="GO:0036503">
    <property type="term" value="P:ERAD pathway"/>
    <property type="evidence" value="ECO:0007669"/>
    <property type="project" value="TreeGrafter"/>
</dbReference>
<feature type="domain" description="B30.2/SPRY" evidence="10">
    <location>
        <begin position="776"/>
        <end position="964"/>
    </location>
</feature>
<evidence type="ECO:0000256" key="1">
    <source>
        <dbReference type="ARBA" id="ARBA00004389"/>
    </source>
</evidence>
<dbReference type="Pfam" id="PF00262">
    <property type="entry name" value="Calreticulin"/>
    <property type="match status" value="1"/>
</dbReference>
<feature type="coiled-coil region" evidence="8">
    <location>
        <begin position="1379"/>
        <end position="1406"/>
    </location>
</feature>
<name>A0A5J4WUI7_9EUKA</name>
<feature type="region of interest" description="Disordered" evidence="9">
    <location>
        <begin position="1183"/>
        <end position="1216"/>
    </location>
</feature>
<accession>A0A5J4WUI7</accession>
<dbReference type="InterPro" id="IPR018124">
    <property type="entry name" value="Calret/calnex_CS"/>
</dbReference>
<dbReference type="SUPFAM" id="SSF48371">
    <property type="entry name" value="ARM repeat"/>
    <property type="match status" value="1"/>
</dbReference>
<dbReference type="GO" id="GO:0051082">
    <property type="term" value="F:unfolded protein binding"/>
    <property type="evidence" value="ECO:0007669"/>
    <property type="project" value="InterPro"/>
</dbReference>
<comment type="similarity">
    <text evidence="2">Belongs to the calreticulin family.</text>
</comment>
<dbReference type="PROSITE" id="PS50188">
    <property type="entry name" value="B302_SPRY"/>
    <property type="match status" value="1"/>
</dbReference>
<dbReference type="OrthoDB" id="5951542at2759"/>
<evidence type="ECO:0000256" key="2">
    <source>
        <dbReference type="ARBA" id="ARBA00010983"/>
    </source>
</evidence>
<dbReference type="Proteomes" id="UP000324800">
    <property type="component" value="Unassembled WGS sequence"/>
</dbReference>
<dbReference type="InterPro" id="IPR043136">
    <property type="entry name" value="B30.2/SPRY_sf"/>
</dbReference>
<evidence type="ECO:0000256" key="8">
    <source>
        <dbReference type="SAM" id="Coils"/>
    </source>
</evidence>
<dbReference type="GO" id="GO:0005509">
    <property type="term" value="F:calcium ion binding"/>
    <property type="evidence" value="ECO:0007669"/>
    <property type="project" value="InterPro"/>
</dbReference>
<evidence type="ECO:0000256" key="7">
    <source>
        <dbReference type="ARBA" id="ARBA00023186"/>
    </source>
</evidence>
<keyword evidence="3" id="KW-0812">Transmembrane</keyword>
<dbReference type="Gene3D" id="2.60.120.200">
    <property type="match status" value="1"/>
</dbReference>
<feature type="compositionally biased region" description="Polar residues" evidence="9">
    <location>
        <begin position="449"/>
        <end position="467"/>
    </location>
</feature>
<reference evidence="11 12" key="1">
    <citation type="submission" date="2019-03" db="EMBL/GenBank/DDBJ databases">
        <title>Single cell metagenomics reveals metabolic interactions within the superorganism composed of flagellate Streblomastix strix and complex community of Bacteroidetes bacteria on its surface.</title>
        <authorList>
            <person name="Treitli S.C."/>
            <person name="Kolisko M."/>
            <person name="Husnik F."/>
            <person name="Keeling P."/>
            <person name="Hampl V."/>
        </authorList>
    </citation>
    <scope>NUCLEOTIDE SEQUENCE [LARGE SCALE GENOMIC DNA]</scope>
    <source>
        <strain evidence="11">ST1C</strain>
    </source>
</reference>
<dbReference type="PANTHER" id="PTHR11073">
    <property type="entry name" value="CALRETICULIN AND CALNEXIN"/>
    <property type="match status" value="1"/>
</dbReference>
<dbReference type="SUPFAM" id="SSF49899">
    <property type="entry name" value="Concanavalin A-like lectins/glucanases"/>
    <property type="match status" value="2"/>
</dbReference>
<dbReference type="Gene3D" id="2.60.120.920">
    <property type="match status" value="1"/>
</dbReference>
<dbReference type="PROSITE" id="PS00805">
    <property type="entry name" value="CALRETICULIN_REPEAT"/>
    <property type="match status" value="1"/>
</dbReference>